<organism evidence="1 2">
    <name type="scientific">Linum trigynum</name>
    <dbReference type="NCBI Taxonomy" id="586398"/>
    <lineage>
        <taxon>Eukaryota</taxon>
        <taxon>Viridiplantae</taxon>
        <taxon>Streptophyta</taxon>
        <taxon>Embryophyta</taxon>
        <taxon>Tracheophyta</taxon>
        <taxon>Spermatophyta</taxon>
        <taxon>Magnoliopsida</taxon>
        <taxon>eudicotyledons</taxon>
        <taxon>Gunneridae</taxon>
        <taxon>Pentapetalae</taxon>
        <taxon>rosids</taxon>
        <taxon>fabids</taxon>
        <taxon>Malpighiales</taxon>
        <taxon>Linaceae</taxon>
        <taxon>Linum</taxon>
    </lineage>
</organism>
<dbReference type="AlphaFoldDB" id="A0AAV2GGW6"/>
<name>A0AAV2GGW6_9ROSI</name>
<keyword evidence="2" id="KW-1185">Reference proteome</keyword>
<gene>
    <name evidence="1" type="ORF">LTRI10_LOCUS48993</name>
</gene>
<evidence type="ECO:0000313" key="1">
    <source>
        <dbReference type="EMBL" id="CAL1409497.1"/>
    </source>
</evidence>
<protein>
    <submittedName>
        <fullName evidence="1">Uncharacterized protein</fullName>
    </submittedName>
</protein>
<reference evidence="1 2" key="1">
    <citation type="submission" date="2024-04" db="EMBL/GenBank/DDBJ databases">
        <authorList>
            <person name="Fracassetti M."/>
        </authorList>
    </citation>
    <scope>NUCLEOTIDE SEQUENCE [LARGE SCALE GENOMIC DNA]</scope>
</reference>
<evidence type="ECO:0000313" key="2">
    <source>
        <dbReference type="Proteomes" id="UP001497516"/>
    </source>
</evidence>
<dbReference type="Proteomes" id="UP001497516">
    <property type="component" value="Chromosome 8"/>
</dbReference>
<accession>A0AAV2GGW6</accession>
<proteinExistence type="predicted"/>
<sequence>MLKQNLHNQICSDQLPKPFVHGSNDRHAYSNHSLLSMAKTTHYARARRCCRAVSDVAPAATKLDAGAIADYLIHGKCYTKVRAVVTVEESIVEMLTSNGILRGLDYVLGKGLLLELVSAELDPSKYVLSFQESRVWFNDNNFSLMFQIRIFYVALNNKNEYILSLSKHRNCSLPSS</sequence>
<dbReference type="EMBL" id="OZ034821">
    <property type="protein sequence ID" value="CAL1409497.1"/>
    <property type="molecule type" value="Genomic_DNA"/>
</dbReference>